<accession>A0A0A0M3L4</accession>
<dbReference type="GO" id="GO:0000155">
    <property type="term" value="F:phosphorelay sensor kinase activity"/>
    <property type="evidence" value="ECO:0007669"/>
    <property type="project" value="InterPro"/>
</dbReference>
<dbReference type="InterPro" id="IPR036890">
    <property type="entry name" value="HATPase_C_sf"/>
</dbReference>
<dbReference type="Pfam" id="PF02518">
    <property type="entry name" value="HATPase_c"/>
    <property type="match status" value="1"/>
</dbReference>
<evidence type="ECO:0000256" key="15">
    <source>
        <dbReference type="ARBA" id="ARBA00030800"/>
    </source>
</evidence>
<feature type="transmembrane region" description="Helical" evidence="17">
    <location>
        <begin position="6"/>
        <end position="24"/>
    </location>
</feature>
<gene>
    <name evidence="19" type="ORF">N791_08235</name>
</gene>
<proteinExistence type="predicted"/>
<dbReference type="PRINTS" id="PR00344">
    <property type="entry name" value="BCTRLSENSOR"/>
</dbReference>
<keyword evidence="17" id="KW-0472">Membrane</keyword>
<dbReference type="GO" id="GO:0051539">
    <property type="term" value="F:4 iron, 4 sulfur cluster binding"/>
    <property type="evidence" value="ECO:0007669"/>
    <property type="project" value="UniProtKB-KW"/>
</dbReference>
<dbReference type="EC" id="2.7.13.3" evidence="4"/>
<dbReference type="Proteomes" id="UP000030003">
    <property type="component" value="Unassembled WGS sequence"/>
</dbReference>
<dbReference type="PANTHER" id="PTHR24421:SF61">
    <property type="entry name" value="OXYGEN SENSOR HISTIDINE KINASE NREB"/>
    <property type="match status" value="1"/>
</dbReference>
<keyword evidence="9" id="KW-0479">Metal-binding</keyword>
<comment type="caution">
    <text evidence="19">The sequence shown here is derived from an EMBL/GenBank/DDBJ whole genome shotgun (WGS) entry which is preliminary data.</text>
</comment>
<comment type="subcellular location">
    <subcellularLocation>
        <location evidence="3">Cytoplasm</location>
    </subcellularLocation>
</comment>
<dbReference type="InterPro" id="IPR011712">
    <property type="entry name" value="Sig_transdc_His_kin_sub3_dim/P"/>
</dbReference>
<comment type="cofactor">
    <cofactor evidence="2">
        <name>[4Fe-4S] cluster</name>
        <dbReference type="ChEBI" id="CHEBI:49883"/>
    </cofactor>
</comment>
<keyword evidence="20" id="KW-1185">Reference proteome</keyword>
<dbReference type="PANTHER" id="PTHR24421">
    <property type="entry name" value="NITRATE/NITRITE SENSOR PROTEIN NARX-RELATED"/>
    <property type="match status" value="1"/>
</dbReference>
<keyword evidence="13" id="KW-0411">Iron-sulfur</keyword>
<evidence type="ECO:0000256" key="6">
    <source>
        <dbReference type="ARBA" id="ARBA00022485"/>
    </source>
</evidence>
<comment type="function">
    <text evidence="14">Member of the two-component regulatory system NreB/NreC involved in the control of dissimilatory nitrate/nitrite reduction in response to oxygen. NreB functions as a direct oxygen sensor histidine kinase which is autophosphorylated, in the absence of oxygen, probably at the conserved histidine residue, and transfers its phosphate group probably to a conserved aspartate residue of NreC. NreB/NreC activates the expression of the nitrate (narGHJI) and nitrite (nir) reductase operons, as well as the putative nitrate transporter gene narT.</text>
</comment>
<dbReference type="InterPro" id="IPR004358">
    <property type="entry name" value="Sig_transdc_His_kin-like_C"/>
</dbReference>
<keyword evidence="6" id="KW-0004">4Fe-4S</keyword>
<dbReference type="InterPro" id="IPR050482">
    <property type="entry name" value="Sensor_HK_TwoCompSys"/>
</dbReference>
<dbReference type="GO" id="GO:0016020">
    <property type="term" value="C:membrane"/>
    <property type="evidence" value="ECO:0007669"/>
    <property type="project" value="InterPro"/>
</dbReference>
<evidence type="ECO:0000259" key="18">
    <source>
        <dbReference type="PROSITE" id="PS50109"/>
    </source>
</evidence>
<evidence type="ECO:0000256" key="3">
    <source>
        <dbReference type="ARBA" id="ARBA00004496"/>
    </source>
</evidence>
<evidence type="ECO:0000256" key="7">
    <source>
        <dbReference type="ARBA" id="ARBA00022490"/>
    </source>
</evidence>
<organism evidence="19 20">
    <name type="scientific">Lysobacter defluvii IMMIB APB-9 = DSM 18482</name>
    <dbReference type="NCBI Taxonomy" id="1385515"/>
    <lineage>
        <taxon>Bacteria</taxon>
        <taxon>Pseudomonadati</taxon>
        <taxon>Pseudomonadota</taxon>
        <taxon>Gammaproteobacteria</taxon>
        <taxon>Lysobacterales</taxon>
        <taxon>Lysobacteraceae</taxon>
        <taxon>Novilysobacter</taxon>
    </lineage>
</organism>
<dbReference type="EMBL" id="AVBH01000235">
    <property type="protein sequence ID" value="KGO97695.1"/>
    <property type="molecule type" value="Genomic_DNA"/>
</dbReference>
<dbReference type="Pfam" id="PF07730">
    <property type="entry name" value="HisKA_3"/>
    <property type="match status" value="1"/>
</dbReference>
<keyword evidence="17" id="KW-1133">Transmembrane helix</keyword>
<evidence type="ECO:0000313" key="20">
    <source>
        <dbReference type="Proteomes" id="UP000030003"/>
    </source>
</evidence>
<evidence type="ECO:0000256" key="1">
    <source>
        <dbReference type="ARBA" id="ARBA00000085"/>
    </source>
</evidence>
<evidence type="ECO:0000256" key="9">
    <source>
        <dbReference type="ARBA" id="ARBA00022723"/>
    </source>
</evidence>
<keyword evidence="17" id="KW-0812">Transmembrane</keyword>
<dbReference type="RefSeq" id="WP_027069393.1">
    <property type="nucleotide sequence ID" value="NZ_AUHT01000006.1"/>
</dbReference>
<dbReference type="InterPro" id="IPR003594">
    <property type="entry name" value="HATPase_dom"/>
</dbReference>
<evidence type="ECO:0000256" key="14">
    <source>
        <dbReference type="ARBA" id="ARBA00024827"/>
    </source>
</evidence>
<dbReference type="GO" id="GO:0046872">
    <property type="term" value="F:metal ion binding"/>
    <property type="evidence" value="ECO:0007669"/>
    <property type="project" value="UniProtKB-KW"/>
</dbReference>
<dbReference type="CDD" id="cd16917">
    <property type="entry name" value="HATPase_UhpB-NarQ-NarX-like"/>
    <property type="match status" value="1"/>
</dbReference>
<keyword evidence="8" id="KW-0808">Transferase</keyword>
<evidence type="ECO:0000256" key="10">
    <source>
        <dbReference type="ARBA" id="ARBA00022777"/>
    </source>
</evidence>
<evidence type="ECO:0000256" key="5">
    <source>
        <dbReference type="ARBA" id="ARBA00017322"/>
    </source>
</evidence>
<dbReference type="STRING" id="1385515.GCA_000423325_00930"/>
<evidence type="ECO:0000256" key="11">
    <source>
        <dbReference type="ARBA" id="ARBA00023004"/>
    </source>
</evidence>
<comment type="catalytic activity">
    <reaction evidence="1">
        <text>ATP + protein L-histidine = ADP + protein N-phospho-L-histidine.</text>
        <dbReference type="EC" id="2.7.13.3"/>
    </reaction>
</comment>
<dbReference type="PROSITE" id="PS50109">
    <property type="entry name" value="HIS_KIN"/>
    <property type="match status" value="1"/>
</dbReference>
<keyword evidence="10" id="KW-0418">Kinase</keyword>
<dbReference type="InterPro" id="IPR005467">
    <property type="entry name" value="His_kinase_dom"/>
</dbReference>
<dbReference type="SUPFAM" id="SSF55874">
    <property type="entry name" value="ATPase domain of HSP90 chaperone/DNA topoisomerase II/histidine kinase"/>
    <property type="match status" value="1"/>
</dbReference>
<evidence type="ECO:0000256" key="13">
    <source>
        <dbReference type="ARBA" id="ARBA00023014"/>
    </source>
</evidence>
<dbReference type="Gene3D" id="3.30.565.10">
    <property type="entry name" value="Histidine kinase-like ATPase, C-terminal domain"/>
    <property type="match status" value="1"/>
</dbReference>
<feature type="region of interest" description="Disordered" evidence="16">
    <location>
        <begin position="228"/>
        <end position="259"/>
    </location>
</feature>
<keyword evidence="12" id="KW-0902">Two-component regulatory system</keyword>
<keyword evidence="11" id="KW-0408">Iron</keyword>
<keyword evidence="7" id="KW-0963">Cytoplasm</keyword>
<evidence type="ECO:0000256" key="2">
    <source>
        <dbReference type="ARBA" id="ARBA00001966"/>
    </source>
</evidence>
<dbReference type="GO" id="GO:0046983">
    <property type="term" value="F:protein dimerization activity"/>
    <property type="evidence" value="ECO:0007669"/>
    <property type="project" value="InterPro"/>
</dbReference>
<dbReference type="Gene3D" id="1.20.5.1930">
    <property type="match status" value="1"/>
</dbReference>
<sequence length="259" mass="27864">MAPAPLWYILAAALPALGAGYLLGRRRGASARHTVERQRRELQALARRVITLQEDERRSLSRELHDDIGQDITAIKLSVQMLAGDGDPARRAEAVADIGAITDQTVVKLRNISLLLRPPQLDELGLVPALRWQAESLLRKGGPELGLDLASLPVRPSPATEVACFRIAQEAFTNALRHSGATRVELRLACTDGLLVLEVSDNGRGLPPEHRSGLGLVTMRERASQLGGEVGITTPPEGGTRVSARLPMQPAAPPSPPPR</sequence>
<feature type="domain" description="Histidine kinase" evidence="18">
    <location>
        <begin position="166"/>
        <end position="250"/>
    </location>
</feature>
<dbReference type="GO" id="GO:0005737">
    <property type="term" value="C:cytoplasm"/>
    <property type="evidence" value="ECO:0007669"/>
    <property type="project" value="UniProtKB-SubCell"/>
</dbReference>
<evidence type="ECO:0000256" key="4">
    <source>
        <dbReference type="ARBA" id="ARBA00012438"/>
    </source>
</evidence>
<evidence type="ECO:0000256" key="12">
    <source>
        <dbReference type="ARBA" id="ARBA00023012"/>
    </source>
</evidence>
<dbReference type="eggNOG" id="COG4585">
    <property type="taxonomic scope" value="Bacteria"/>
</dbReference>
<protein>
    <recommendedName>
        <fullName evidence="5">Oxygen sensor histidine kinase NreB</fullName>
        <ecNumber evidence="4">2.7.13.3</ecNumber>
    </recommendedName>
    <alternativeName>
        <fullName evidence="15">Nitrogen regulation protein B</fullName>
    </alternativeName>
</protein>
<evidence type="ECO:0000256" key="17">
    <source>
        <dbReference type="SAM" id="Phobius"/>
    </source>
</evidence>
<evidence type="ECO:0000256" key="8">
    <source>
        <dbReference type="ARBA" id="ARBA00022679"/>
    </source>
</evidence>
<name>A0A0A0M3L4_9GAMM</name>
<evidence type="ECO:0000256" key="16">
    <source>
        <dbReference type="SAM" id="MobiDB-lite"/>
    </source>
</evidence>
<dbReference type="AlphaFoldDB" id="A0A0A0M3L4"/>
<dbReference type="SMART" id="SM00387">
    <property type="entry name" value="HATPase_c"/>
    <property type="match status" value="1"/>
</dbReference>
<reference evidence="19 20" key="1">
    <citation type="submission" date="2013-08" db="EMBL/GenBank/DDBJ databases">
        <title>Genomic analysis of Lysobacter defluvii.</title>
        <authorList>
            <person name="Wang Q."/>
            <person name="Wang G."/>
        </authorList>
    </citation>
    <scope>NUCLEOTIDE SEQUENCE [LARGE SCALE GENOMIC DNA]</scope>
    <source>
        <strain evidence="19 20">IMMIB APB-9</strain>
    </source>
</reference>
<feature type="compositionally biased region" description="Pro residues" evidence="16">
    <location>
        <begin position="250"/>
        <end position="259"/>
    </location>
</feature>
<evidence type="ECO:0000313" key="19">
    <source>
        <dbReference type="EMBL" id="KGO97695.1"/>
    </source>
</evidence>